<reference evidence="1" key="1">
    <citation type="submission" date="2022-09" db="EMBL/GenBank/DDBJ databases">
        <title>Culturomic study of gut microbiota in children with autism spectrum disorder.</title>
        <authorList>
            <person name="Efimov B.A."/>
            <person name="Chaplin A.V."/>
            <person name="Sokolova S.R."/>
            <person name="Pikina A.P."/>
            <person name="Korzhanova M."/>
            <person name="Belova V."/>
            <person name="Korostin D."/>
        </authorList>
    </citation>
    <scope>NUCLEOTIDE SEQUENCE</scope>
    <source>
        <strain evidence="1">ASD5510</strain>
    </source>
</reference>
<accession>A0A9J6QT18</accession>
<organism evidence="1 2">
    <name type="scientific">Hominibacterium faecale</name>
    <dbReference type="NCBI Taxonomy" id="2839743"/>
    <lineage>
        <taxon>Bacteria</taxon>
        <taxon>Bacillati</taxon>
        <taxon>Bacillota</taxon>
        <taxon>Clostridia</taxon>
        <taxon>Peptostreptococcales</taxon>
        <taxon>Anaerovoracaceae</taxon>
        <taxon>Hominibacterium</taxon>
    </lineage>
</organism>
<keyword evidence="2" id="KW-1185">Reference proteome</keyword>
<proteinExistence type="predicted"/>
<name>A0A9J6QT18_9FIRM</name>
<dbReference type="Pfam" id="PF13707">
    <property type="entry name" value="RloB"/>
    <property type="match status" value="1"/>
</dbReference>
<gene>
    <name evidence="1" type="ORF">OBO34_09830</name>
</gene>
<evidence type="ECO:0000313" key="1">
    <source>
        <dbReference type="EMBL" id="MCU7378652.1"/>
    </source>
</evidence>
<sequence length="126" mass="14922">MRKENHTFYFSVEGETEKWYLEWLQKIINLDPATAFKVKFDSKIQKNPLARAKQITIIEKIEITHIFDYESSDPVHQKAFQTTLDRMKQSEKLGKAIKYNLGYSNFTFELWMVLHMMDCNGPLTNP</sequence>
<comment type="caution">
    <text evidence="1">The sequence shown here is derived from an EMBL/GenBank/DDBJ whole genome shotgun (WGS) entry which is preliminary data.</text>
</comment>
<dbReference type="AlphaFoldDB" id="A0A9J6QT18"/>
<dbReference type="InterPro" id="IPR025591">
    <property type="entry name" value="RloB"/>
</dbReference>
<evidence type="ECO:0000313" key="2">
    <source>
        <dbReference type="Proteomes" id="UP001065549"/>
    </source>
</evidence>
<dbReference type="RefSeq" id="WP_253020015.1">
    <property type="nucleotide sequence ID" value="NZ_JAOSHN010000003.1"/>
</dbReference>
<dbReference type="EMBL" id="JAOSHN010000003">
    <property type="protein sequence ID" value="MCU7378652.1"/>
    <property type="molecule type" value="Genomic_DNA"/>
</dbReference>
<dbReference type="Proteomes" id="UP001065549">
    <property type="component" value="Unassembled WGS sequence"/>
</dbReference>
<protein>
    <submittedName>
        <fullName evidence="1">RloB family protein</fullName>
    </submittedName>
</protein>